<dbReference type="PANTHER" id="PTHR46060">
    <property type="entry name" value="MARINER MOS1 TRANSPOSASE-LIKE PROTEIN"/>
    <property type="match status" value="1"/>
</dbReference>
<evidence type="ECO:0000313" key="1">
    <source>
        <dbReference type="EMBL" id="KAF7392472.1"/>
    </source>
</evidence>
<dbReference type="Gene3D" id="3.30.420.10">
    <property type="entry name" value="Ribonuclease H-like superfamily/Ribonuclease H"/>
    <property type="match status" value="1"/>
</dbReference>
<name>A0A834JS72_VESPE</name>
<dbReference type="AlphaFoldDB" id="A0A834JS72"/>
<dbReference type="InterPro" id="IPR036397">
    <property type="entry name" value="RNaseH_sf"/>
</dbReference>
<sequence length="129" mass="15221">MMLRFLVNFRRWGYLVIKISDLTLPPHAVLTKKLKIIRDKVPPHTSQQIIAKLTDIKYKLLQNPPDLPPTDYHFLKHFELFLGNRHFENEENHKTSIVEVVDLKDQNFFENGIKNSLEKCIETNGAYFD</sequence>
<organism evidence="1 2">
    <name type="scientific">Vespula pensylvanica</name>
    <name type="common">Western yellow jacket</name>
    <name type="synonym">Wasp</name>
    <dbReference type="NCBI Taxonomy" id="30213"/>
    <lineage>
        <taxon>Eukaryota</taxon>
        <taxon>Metazoa</taxon>
        <taxon>Ecdysozoa</taxon>
        <taxon>Arthropoda</taxon>
        <taxon>Hexapoda</taxon>
        <taxon>Insecta</taxon>
        <taxon>Pterygota</taxon>
        <taxon>Neoptera</taxon>
        <taxon>Endopterygota</taxon>
        <taxon>Hymenoptera</taxon>
        <taxon>Apocrita</taxon>
        <taxon>Aculeata</taxon>
        <taxon>Vespoidea</taxon>
        <taxon>Vespidae</taxon>
        <taxon>Vespinae</taxon>
        <taxon>Vespula</taxon>
    </lineage>
</organism>
<dbReference type="PANTHER" id="PTHR46060:SF3">
    <property type="entry name" value="PROTEIN GVQW3"/>
    <property type="match status" value="1"/>
</dbReference>
<reference evidence="1" key="1">
    <citation type="journal article" date="2020" name="G3 (Bethesda)">
        <title>High-Quality Assemblies for Three Invasive Social Wasps from the &lt;i&gt;Vespula&lt;/i&gt; Genus.</title>
        <authorList>
            <person name="Harrop T.W.R."/>
            <person name="Guhlin J."/>
            <person name="McLaughlin G.M."/>
            <person name="Permina E."/>
            <person name="Stockwell P."/>
            <person name="Gilligan J."/>
            <person name="Le Lec M.F."/>
            <person name="Gruber M.A.M."/>
            <person name="Quinn O."/>
            <person name="Lovegrove M."/>
            <person name="Duncan E.J."/>
            <person name="Remnant E.J."/>
            <person name="Van Eeckhoven J."/>
            <person name="Graham B."/>
            <person name="Knapp R.A."/>
            <person name="Langford K.W."/>
            <person name="Kronenberg Z."/>
            <person name="Press M.O."/>
            <person name="Eacker S.M."/>
            <person name="Wilson-Rankin E.E."/>
            <person name="Purcell J."/>
            <person name="Lester P.J."/>
            <person name="Dearden P.K."/>
        </authorList>
    </citation>
    <scope>NUCLEOTIDE SEQUENCE</scope>
    <source>
        <strain evidence="1">Volc-1</strain>
    </source>
</reference>
<accession>A0A834JS72</accession>
<dbReference type="InterPro" id="IPR052709">
    <property type="entry name" value="Transposase-MT_Hybrid"/>
</dbReference>
<dbReference type="GO" id="GO:0003676">
    <property type="term" value="F:nucleic acid binding"/>
    <property type="evidence" value="ECO:0007669"/>
    <property type="project" value="InterPro"/>
</dbReference>
<protein>
    <submittedName>
        <fullName evidence="1">Uncharacterized protein</fullName>
    </submittedName>
</protein>
<comment type="caution">
    <text evidence="1">The sequence shown here is derived from an EMBL/GenBank/DDBJ whole genome shotgun (WGS) entry which is preliminary data.</text>
</comment>
<gene>
    <name evidence="1" type="ORF">H0235_017471</name>
</gene>
<evidence type="ECO:0000313" key="2">
    <source>
        <dbReference type="Proteomes" id="UP000600918"/>
    </source>
</evidence>
<keyword evidence="2" id="KW-1185">Reference proteome</keyword>
<proteinExistence type="predicted"/>
<dbReference type="EMBL" id="JACSDY010000022">
    <property type="protein sequence ID" value="KAF7392472.1"/>
    <property type="molecule type" value="Genomic_DNA"/>
</dbReference>
<dbReference type="Proteomes" id="UP000600918">
    <property type="component" value="Unassembled WGS sequence"/>
</dbReference>